<evidence type="ECO:0000259" key="2">
    <source>
        <dbReference type="Pfam" id="PF01050"/>
    </source>
</evidence>
<dbReference type="PANTHER" id="PTHR46390">
    <property type="entry name" value="MANNOSE-1-PHOSPHATE GUANYLYLTRANSFERASE"/>
    <property type="match status" value="1"/>
</dbReference>
<gene>
    <name evidence="3" type="ORF">E5161_02090</name>
</gene>
<dbReference type="Pfam" id="PF00483">
    <property type="entry name" value="NTP_transferase"/>
    <property type="match status" value="1"/>
</dbReference>
<organism evidence="3 4">
    <name type="scientific">Cohnella pontilimi</name>
    <dbReference type="NCBI Taxonomy" id="2564100"/>
    <lineage>
        <taxon>Bacteria</taxon>
        <taxon>Bacillati</taxon>
        <taxon>Bacillota</taxon>
        <taxon>Bacilli</taxon>
        <taxon>Bacillales</taxon>
        <taxon>Paenibacillaceae</taxon>
        <taxon>Cohnella</taxon>
    </lineage>
</organism>
<dbReference type="SUPFAM" id="SSF51182">
    <property type="entry name" value="RmlC-like cupins"/>
    <property type="match status" value="1"/>
</dbReference>
<keyword evidence="4" id="KW-1185">Reference proteome</keyword>
<dbReference type="GO" id="GO:0004475">
    <property type="term" value="F:mannose-1-phosphate guanylyltransferase (GTP) activity"/>
    <property type="evidence" value="ECO:0007669"/>
    <property type="project" value="TreeGrafter"/>
</dbReference>
<protein>
    <submittedName>
        <fullName evidence="3">Cupin domain-containing protein</fullName>
    </submittedName>
</protein>
<proteinExistence type="predicted"/>
<dbReference type="InterPro" id="IPR001538">
    <property type="entry name" value="Man6P_isomerase-2_C"/>
</dbReference>
<name>A0A4U0FGY5_9BACL</name>
<dbReference type="SUPFAM" id="SSF53448">
    <property type="entry name" value="Nucleotide-diphospho-sugar transferases"/>
    <property type="match status" value="1"/>
</dbReference>
<dbReference type="InterPro" id="IPR014710">
    <property type="entry name" value="RmlC-like_jellyroll"/>
</dbReference>
<dbReference type="EMBL" id="SUPK01000001">
    <property type="protein sequence ID" value="TJY44207.1"/>
    <property type="molecule type" value="Genomic_DNA"/>
</dbReference>
<dbReference type="CDD" id="cd02213">
    <property type="entry name" value="cupin_PMI_typeII_C"/>
    <property type="match status" value="1"/>
</dbReference>
<dbReference type="Gene3D" id="2.60.120.10">
    <property type="entry name" value="Jelly Rolls"/>
    <property type="match status" value="1"/>
</dbReference>
<dbReference type="InterPro" id="IPR005835">
    <property type="entry name" value="NTP_transferase_dom"/>
</dbReference>
<evidence type="ECO:0000259" key="1">
    <source>
        <dbReference type="Pfam" id="PF00483"/>
    </source>
</evidence>
<dbReference type="OrthoDB" id="9806359at2"/>
<dbReference type="PANTHER" id="PTHR46390:SF1">
    <property type="entry name" value="MANNOSE-1-PHOSPHATE GUANYLYLTRANSFERASE"/>
    <property type="match status" value="1"/>
</dbReference>
<dbReference type="InterPro" id="IPR051161">
    <property type="entry name" value="Mannose-6P_isomerase_type2"/>
</dbReference>
<evidence type="ECO:0000313" key="4">
    <source>
        <dbReference type="Proteomes" id="UP000309673"/>
    </source>
</evidence>
<dbReference type="Gene3D" id="3.90.550.10">
    <property type="entry name" value="Spore Coat Polysaccharide Biosynthesis Protein SpsA, Chain A"/>
    <property type="match status" value="1"/>
</dbReference>
<dbReference type="InterPro" id="IPR029044">
    <property type="entry name" value="Nucleotide-diphossugar_trans"/>
</dbReference>
<dbReference type="Pfam" id="PF01050">
    <property type="entry name" value="MannoseP_isomer"/>
    <property type="match status" value="1"/>
</dbReference>
<dbReference type="Proteomes" id="UP000309673">
    <property type="component" value="Unassembled WGS sequence"/>
</dbReference>
<dbReference type="RefSeq" id="WP_136775947.1">
    <property type="nucleotide sequence ID" value="NZ_SUPK01000001.1"/>
</dbReference>
<reference evidence="3 4" key="1">
    <citation type="submission" date="2019-04" db="EMBL/GenBank/DDBJ databases">
        <title>Cohnella sp. nov., isolated from soil.</title>
        <authorList>
            <person name="Kim W."/>
        </authorList>
    </citation>
    <scope>NUCLEOTIDE SEQUENCE [LARGE SCALE GENOMIC DNA]</scope>
    <source>
        <strain evidence="3 4">CAU 1483</strain>
    </source>
</reference>
<feature type="domain" description="Nucleotidyl transferase" evidence="1">
    <location>
        <begin position="4"/>
        <end position="267"/>
    </location>
</feature>
<accession>A0A4U0FGY5</accession>
<comment type="caution">
    <text evidence="3">The sequence shown here is derived from an EMBL/GenBank/DDBJ whole genome shotgun (WGS) entry which is preliminary data.</text>
</comment>
<dbReference type="InterPro" id="IPR011051">
    <property type="entry name" value="RmlC_Cupin_sf"/>
</dbReference>
<dbReference type="GO" id="GO:0009298">
    <property type="term" value="P:GDP-mannose biosynthetic process"/>
    <property type="evidence" value="ECO:0007669"/>
    <property type="project" value="TreeGrafter"/>
</dbReference>
<dbReference type="AlphaFoldDB" id="A0A4U0FGY5"/>
<sequence>MKLVLLSGGSGKRLWPLSNDTRSKQFLKILDDGNGGMESMVQRVWRQLTAHGLAGHACIVCNRSQREILLSQLGEDAKIIFEPARRDTFPAVMLAAIYLFDVEKVDPGEVVCVLPVDPYVEMTYFDKIIELESVLEASRAKLALMGVKPDHPSENYGYIVPRLSGGKDGYFEVERFVEKPEEALAAELISKQAMWNCGVFAFRLQFILDILQKRDIPTQYEWMLQHFEDLHSTSFDYEVVERTSPIVVLPYEGTWKDLGTWDSLTEELHAPVIGNGQQSEDSVNTHLINELDIPVTVLGVANAVIAVSPDGILVADKSSSPRLKQMIKGIDQHPMYAERLWGWYRILDFTKNEDGFEVLTKRFGIHAGKHLSYQVHEERTEIWTVISGRGECMLDGERQPVGPGTSLKIPPGTRHAIKAHSDLELIEVQMGRELIEEDIRREALDWEEIGQSGKNGVAP</sequence>
<dbReference type="GO" id="GO:0005976">
    <property type="term" value="P:polysaccharide metabolic process"/>
    <property type="evidence" value="ECO:0007669"/>
    <property type="project" value="InterPro"/>
</dbReference>
<feature type="domain" description="Mannose-6-phosphate isomerase type II C-terminal" evidence="2">
    <location>
        <begin position="337"/>
        <end position="441"/>
    </location>
</feature>
<evidence type="ECO:0000313" key="3">
    <source>
        <dbReference type="EMBL" id="TJY44207.1"/>
    </source>
</evidence>